<comment type="similarity">
    <text evidence="1 6">Belongs to the FMO family.</text>
</comment>
<dbReference type="SUPFAM" id="SSF51905">
    <property type="entry name" value="FAD/NAD(P)-binding domain"/>
    <property type="match status" value="2"/>
</dbReference>
<keyword evidence="8" id="KW-1185">Reference proteome</keyword>
<dbReference type="GO" id="GO:0050660">
    <property type="term" value="F:flavin adenine dinucleotide binding"/>
    <property type="evidence" value="ECO:0007669"/>
    <property type="project" value="InterPro"/>
</dbReference>
<dbReference type="EMBL" id="JAMYWD010000007">
    <property type="protein sequence ID" value="KAJ4965419.1"/>
    <property type="molecule type" value="Genomic_DNA"/>
</dbReference>
<dbReference type="InterPro" id="IPR050982">
    <property type="entry name" value="Auxin_biosynth/cation_transpt"/>
</dbReference>
<accession>A0A9Q0K7Q4</accession>
<dbReference type="Pfam" id="PF00743">
    <property type="entry name" value="FMO-like"/>
    <property type="match status" value="1"/>
</dbReference>
<evidence type="ECO:0000256" key="6">
    <source>
        <dbReference type="RuleBase" id="RU361177"/>
    </source>
</evidence>
<dbReference type="PANTHER" id="PTHR43539:SF9">
    <property type="entry name" value="INDOLE-3-PYRUVATE MONOOXYGENASE YUCCA11-RELATED"/>
    <property type="match status" value="1"/>
</dbReference>
<dbReference type="OrthoDB" id="66881at2759"/>
<organism evidence="7 8">
    <name type="scientific">Protea cynaroides</name>
    <dbReference type="NCBI Taxonomy" id="273540"/>
    <lineage>
        <taxon>Eukaryota</taxon>
        <taxon>Viridiplantae</taxon>
        <taxon>Streptophyta</taxon>
        <taxon>Embryophyta</taxon>
        <taxon>Tracheophyta</taxon>
        <taxon>Spermatophyta</taxon>
        <taxon>Magnoliopsida</taxon>
        <taxon>Proteales</taxon>
        <taxon>Proteaceae</taxon>
        <taxon>Protea</taxon>
    </lineage>
</organism>
<evidence type="ECO:0000313" key="7">
    <source>
        <dbReference type="EMBL" id="KAJ4965419.1"/>
    </source>
</evidence>
<keyword evidence="3 6" id="KW-0274">FAD</keyword>
<dbReference type="PIRSF" id="PIRSF000332">
    <property type="entry name" value="FMO"/>
    <property type="match status" value="1"/>
</dbReference>
<protein>
    <recommendedName>
        <fullName evidence="6">Flavin-containing monooxygenase</fullName>
        <ecNumber evidence="6">1.-.-.-</ecNumber>
    </recommendedName>
</protein>
<evidence type="ECO:0000256" key="1">
    <source>
        <dbReference type="ARBA" id="ARBA00009183"/>
    </source>
</evidence>
<evidence type="ECO:0000256" key="5">
    <source>
        <dbReference type="ARBA" id="ARBA00047707"/>
    </source>
</evidence>
<dbReference type="InterPro" id="IPR000960">
    <property type="entry name" value="Flavin_mOase"/>
</dbReference>
<dbReference type="EC" id="1.-.-.-" evidence="6"/>
<dbReference type="GO" id="GO:0050661">
    <property type="term" value="F:NADP binding"/>
    <property type="evidence" value="ECO:0007669"/>
    <property type="project" value="InterPro"/>
</dbReference>
<evidence type="ECO:0000256" key="2">
    <source>
        <dbReference type="ARBA" id="ARBA00022630"/>
    </source>
</evidence>
<evidence type="ECO:0000313" key="8">
    <source>
        <dbReference type="Proteomes" id="UP001141806"/>
    </source>
</evidence>
<dbReference type="PRINTS" id="PR00469">
    <property type="entry name" value="PNDRDTASEII"/>
</dbReference>
<comment type="catalytic activity">
    <reaction evidence="5">
        <text>indole-3-pyruvate + NADPH + O2 + H(+) = (indol-3-yl)acetate + CO2 + NADP(+) + H2O</text>
        <dbReference type="Rhea" id="RHEA:34331"/>
        <dbReference type="ChEBI" id="CHEBI:15377"/>
        <dbReference type="ChEBI" id="CHEBI:15378"/>
        <dbReference type="ChEBI" id="CHEBI:15379"/>
        <dbReference type="ChEBI" id="CHEBI:16526"/>
        <dbReference type="ChEBI" id="CHEBI:17640"/>
        <dbReference type="ChEBI" id="CHEBI:30854"/>
        <dbReference type="ChEBI" id="CHEBI:57783"/>
        <dbReference type="ChEBI" id="CHEBI:58349"/>
        <dbReference type="EC" id="1.14.13.168"/>
    </reaction>
</comment>
<evidence type="ECO:0000256" key="4">
    <source>
        <dbReference type="ARBA" id="ARBA00023002"/>
    </source>
</evidence>
<proteinExistence type="inferred from homology"/>
<dbReference type="InterPro" id="IPR020946">
    <property type="entry name" value="Flavin_mOase-like"/>
</dbReference>
<dbReference type="PANTHER" id="PTHR43539">
    <property type="entry name" value="FLAVIN-BINDING MONOOXYGENASE-LIKE PROTEIN (AFU_ORTHOLOGUE AFUA_4G09220)"/>
    <property type="match status" value="1"/>
</dbReference>
<dbReference type="PRINTS" id="PR00368">
    <property type="entry name" value="FADPNR"/>
</dbReference>
<keyword evidence="2 6" id="KW-0285">Flavoprotein</keyword>
<name>A0A9Q0K7Q4_9MAGN</name>
<gene>
    <name evidence="7" type="ORF">NE237_017268</name>
</gene>
<comment type="cofactor">
    <cofactor evidence="6">
        <name>FAD</name>
        <dbReference type="ChEBI" id="CHEBI:57692"/>
    </cofactor>
</comment>
<keyword evidence="4 6" id="KW-0560">Oxidoreductase</keyword>
<dbReference type="GO" id="GO:0103075">
    <property type="term" value="F:indole-3-pyruvate monooxygenase activity"/>
    <property type="evidence" value="ECO:0007669"/>
    <property type="project" value="UniProtKB-EC"/>
</dbReference>
<dbReference type="AlphaFoldDB" id="A0A9Q0K7Q4"/>
<dbReference type="Proteomes" id="UP001141806">
    <property type="component" value="Unassembled WGS sequence"/>
</dbReference>
<dbReference type="GO" id="GO:0004499">
    <property type="term" value="F:N,N-dimethylaniline monooxygenase activity"/>
    <property type="evidence" value="ECO:0007669"/>
    <property type="project" value="InterPro"/>
</dbReference>
<sequence length="378" mass="42436">MEVVVVIVGAGPAGLATSACLNVLSISNIVLEKDDCNGSLWKKRSYDRLKLHLAKEFCELPHLPYPMDTPTYISKDLFIDYLDDYEAHFNINPRYYRLVESAWYNKITKKWHVKAKNLLSNEVEEYVSEFLVVATGENAKGFIPNITGLHNYEGEIAHSSEYKNGGPFSDKDVLVVGCGNSGMEIAYDLKNWGARTSIVIENPVHVLTKEMVHLAMVLDRFLPLYLVDWLVTMLAKLTYGDLSKYGIVRPAKGAFYIKHTTNRSPVIDVGSIQAIKNGDIQVLPKILSIDKRNVIVKGGKIYNFDAIIFATGYRSTAKDWLKDDDLLNDEGMPRKPFPGHWKGTNALYCVGFSRRALAGISKDAHNIAKDIEMTLKLN</sequence>
<reference evidence="7" key="1">
    <citation type="journal article" date="2023" name="Plant J.">
        <title>The genome of the king protea, Protea cynaroides.</title>
        <authorList>
            <person name="Chang J."/>
            <person name="Duong T.A."/>
            <person name="Schoeman C."/>
            <person name="Ma X."/>
            <person name="Roodt D."/>
            <person name="Barker N."/>
            <person name="Li Z."/>
            <person name="Van de Peer Y."/>
            <person name="Mizrachi E."/>
        </authorList>
    </citation>
    <scope>NUCLEOTIDE SEQUENCE</scope>
    <source>
        <tissue evidence="7">Young leaves</tissue>
    </source>
</reference>
<dbReference type="InterPro" id="IPR036188">
    <property type="entry name" value="FAD/NAD-bd_sf"/>
</dbReference>
<keyword evidence="6" id="KW-0503">Monooxygenase</keyword>
<evidence type="ECO:0000256" key="3">
    <source>
        <dbReference type="ARBA" id="ARBA00022827"/>
    </source>
</evidence>
<dbReference type="Gene3D" id="3.50.50.60">
    <property type="entry name" value="FAD/NAD(P)-binding domain"/>
    <property type="match status" value="1"/>
</dbReference>
<comment type="caution">
    <text evidence="7">The sequence shown here is derived from an EMBL/GenBank/DDBJ whole genome shotgun (WGS) entry which is preliminary data.</text>
</comment>